<dbReference type="SUPFAM" id="SSF48371">
    <property type="entry name" value="ARM repeat"/>
    <property type="match status" value="1"/>
</dbReference>
<feature type="repeat" description="WD" evidence="10">
    <location>
        <begin position="983"/>
        <end position="1017"/>
    </location>
</feature>
<dbReference type="InterPro" id="IPR008271">
    <property type="entry name" value="Ser/Thr_kinase_AS"/>
</dbReference>
<dbReference type="Gene3D" id="2.130.10.10">
    <property type="entry name" value="YVTN repeat-like/Quinoprotein amine dehydrogenase"/>
    <property type="match status" value="2"/>
</dbReference>
<keyword evidence="7" id="KW-0547">Nucleotide-binding</keyword>
<dbReference type="GO" id="GO:0005770">
    <property type="term" value="C:late endosome"/>
    <property type="evidence" value="ECO:0007669"/>
    <property type="project" value="TreeGrafter"/>
</dbReference>
<dbReference type="PROSITE" id="PS50011">
    <property type="entry name" value="PROTEIN_KINASE_DOM"/>
    <property type="match status" value="1"/>
</dbReference>
<dbReference type="GO" id="GO:0016236">
    <property type="term" value="P:macroautophagy"/>
    <property type="evidence" value="ECO:0007669"/>
    <property type="project" value="InterPro"/>
</dbReference>
<evidence type="ECO:0000256" key="1">
    <source>
        <dbReference type="ARBA" id="ARBA00004419"/>
    </source>
</evidence>
<organism evidence="12 13">
    <name type="scientific">Syphacia muris</name>
    <dbReference type="NCBI Taxonomy" id="451379"/>
    <lineage>
        <taxon>Eukaryota</taxon>
        <taxon>Metazoa</taxon>
        <taxon>Ecdysozoa</taxon>
        <taxon>Nematoda</taxon>
        <taxon>Chromadorea</taxon>
        <taxon>Rhabditida</taxon>
        <taxon>Spirurina</taxon>
        <taxon>Oxyuridomorpha</taxon>
        <taxon>Oxyuroidea</taxon>
        <taxon>Oxyuridae</taxon>
        <taxon>Syphacia</taxon>
    </lineage>
</organism>
<keyword evidence="3" id="KW-0723">Serine/threonine-protein kinase</keyword>
<dbReference type="STRING" id="451379.A0A0N5ASF0"/>
<keyword evidence="12" id="KW-1185">Reference proteome</keyword>
<reference evidence="13" key="1">
    <citation type="submission" date="2017-02" db="UniProtKB">
        <authorList>
            <consortium name="WormBaseParasite"/>
        </authorList>
    </citation>
    <scope>IDENTIFICATION</scope>
</reference>
<evidence type="ECO:0000256" key="6">
    <source>
        <dbReference type="ARBA" id="ARBA00022737"/>
    </source>
</evidence>
<dbReference type="InterPro" id="IPR045162">
    <property type="entry name" value="Vps15-like"/>
</dbReference>
<dbReference type="InterPro" id="IPR015943">
    <property type="entry name" value="WD40/YVTN_repeat-like_dom_sf"/>
</dbReference>
<dbReference type="GO" id="GO:0034272">
    <property type="term" value="C:phosphatidylinositol 3-kinase complex, class III, type II"/>
    <property type="evidence" value="ECO:0007669"/>
    <property type="project" value="TreeGrafter"/>
</dbReference>
<keyword evidence="6" id="KW-0677">Repeat</keyword>
<dbReference type="PANTHER" id="PTHR17583">
    <property type="entry name" value="PHOSPHOINOSITIDE 3-KINASE REGULATORY SUBUNIT 4"/>
    <property type="match status" value="1"/>
</dbReference>
<evidence type="ECO:0000256" key="3">
    <source>
        <dbReference type="ARBA" id="ARBA00022527"/>
    </source>
</evidence>
<dbReference type="GO" id="GO:0045324">
    <property type="term" value="P:late endosome to vacuole transport"/>
    <property type="evidence" value="ECO:0007669"/>
    <property type="project" value="InterPro"/>
</dbReference>
<feature type="domain" description="Protein kinase" evidence="11">
    <location>
        <begin position="26"/>
        <end position="308"/>
    </location>
</feature>
<evidence type="ECO:0000256" key="2">
    <source>
        <dbReference type="ARBA" id="ARBA00012513"/>
    </source>
</evidence>
<dbReference type="InterPro" id="IPR036322">
    <property type="entry name" value="WD40_repeat_dom_sf"/>
</dbReference>
<dbReference type="GO" id="GO:0005524">
    <property type="term" value="F:ATP binding"/>
    <property type="evidence" value="ECO:0007669"/>
    <property type="project" value="UniProtKB-KW"/>
</dbReference>
<dbReference type="InterPro" id="IPR055231">
    <property type="entry name" value="2AA_helical"/>
</dbReference>
<dbReference type="PROSITE" id="PS50082">
    <property type="entry name" value="WD_REPEATS_2"/>
    <property type="match status" value="2"/>
</dbReference>
<dbReference type="PROSITE" id="PS50294">
    <property type="entry name" value="WD_REPEATS_REGION"/>
    <property type="match status" value="2"/>
</dbReference>
<accession>A0A0N5ASF0</accession>
<dbReference type="EC" id="2.7.11.1" evidence="2"/>
<evidence type="ECO:0000256" key="9">
    <source>
        <dbReference type="ARBA" id="ARBA00022840"/>
    </source>
</evidence>
<keyword evidence="4 10" id="KW-0853">WD repeat</keyword>
<protein>
    <recommendedName>
        <fullName evidence="2">non-specific serine/threonine protein kinase</fullName>
        <ecNumber evidence="2">2.7.11.1</ecNumber>
    </recommendedName>
</protein>
<dbReference type="CDD" id="cd13980">
    <property type="entry name" value="STKc_Vps15"/>
    <property type="match status" value="1"/>
</dbReference>
<dbReference type="PANTHER" id="PTHR17583:SF0">
    <property type="entry name" value="PHOSPHOINOSITIDE 3-KINASE REGULATORY SUBUNIT 4"/>
    <property type="match status" value="1"/>
</dbReference>
<keyword evidence="9" id="KW-0067">ATP-binding</keyword>
<evidence type="ECO:0000313" key="13">
    <source>
        <dbReference type="WBParaSite" id="SMUV_0000771001-mRNA-1"/>
    </source>
</evidence>
<feature type="repeat" description="WD" evidence="10">
    <location>
        <begin position="1343"/>
        <end position="1359"/>
    </location>
</feature>
<evidence type="ECO:0000259" key="11">
    <source>
        <dbReference type="PROSITE" id="PS50011"/>
    </source>
</evidence>
<dbReference type="SUPFAM" id="SSF56112">
    <property type="entry name" value="Protein kinase-like (PK-like)"/>
    <property type="match status" value="1"/>
</dbReference>
<dbReference type="Pfam" id="PF22956">
    <property type="entry name" value="VPS15-like_hel"/>
    <property type="match status" value="1"/>
</dbReference>
<dbReference type="SMART" id="SM00320">
    <property type="entry name" value="WD40"/>
    <property type="match status" value="4"/>
</dbReference>
<dbReference type="PROSITE" id="PS00108">
    <property type="entry name" value="PROTEIN_KINASE_ST"/>
    <property type="match status" value="1"/>
</dbReference>
<dbReference type="GO" id="GO:0034271">
    <property type="term" value="C:phosphatidylinositol 3-kinase complex, class III, type I"/>
    <property type="evidence" value="ECO:0007669"/>
    <property type="project" value="TreeGrafter"/>
</dbReference>
<keyword evidence="8" id="KW-0418">Kinase</keyword>
<evidence type="ECO:0000256" key="7">
    <source>
        <dbReference type="ARBA" id="ARBA00022741"/>
    </source>
</evidence>
<dbReference type="Pfam" id="PF00069">
    <property type="entry name" value="Pkinase"/>
    <property type="match status" value="1"/>
</dbReference>
<dbReference type="WBParaSite" id="SMUV_0000771001-mRNA-1">
    <property type="protein sequence ID" value="SMUV_0000771001-mRNA-1"/>
    <property type="gene ID" value="SMUV_0000771001"/>
</dbReference>
<name>A0A0N5ASF0_9BILA</name>
<dbReference type="Gene3D" id="1.10.510.10">
    <property type="entry name" value="Transferase(Phosphotransferase) domain 1"/>
    <property type="match status" value="1"/>
</dbReference>
<dbReference type="GO" id="GO:0005776">
    <property type="term" value="C:autophagosome"/>
    <property type="evidence" value="ECO:0007669"/>
    <property type="project" value="UniProtKB-SubCell"/>
</dbReference>
<dbReference type="Gene3D" id="1.25.10.10">
    <property type="entry name" value="Leucine-rich Repeat Variant"/>
    <property type="match status" value="2"/>
</dbReference>
<evidence type="ECO:0000256" key="4">
    <source>
        <dbReference type="ARBA" id="ARBA00022574"/>
    </source>
</evidence>
<proteinExistence type="predicted"/>
<sequence>MGNVIAAPIPSRILPAEEYIKEIPELQYLQSLGSTRFMKVASVNSKDGLAVCKVFLPYDPSFSVEPYTEQVVHIRDLLSNEPNCLPFSKVYLTQRCAILMRQYQKQNLYERLSTRPFLTDIEKKWIAFQLFKALAQCEVVGVCHGDIKTQNILVTSSSWVYITDFASFKPACLPSDDPSYFHFFFDTSRRLSCYLAPERFQPSQEIKTHPTLPGDFMDVSKGLTSAMDVFALGCVLIELFTEGRFPFTYERIIRYKFADDQGATQLIQRILEYIPEEWRSIIGAMLNRNPAKRPLGSDLVNRYGSLLFPRIFDRFIYNYMLSFRPRLVTPADVPEEPSEPFITVMEADDVVAKVYSDLDTITEKICEKSDGLSHLGTSVLFISLVTSHVRALKSLRAKLTAMKILQRFAAITDSSIVTDRIIPYLMSFLSDNCVQIRVEGIYVVTAVLSSLNEIPVNENRLFVDYIFPRMKILSLDSSILVRMSLALNLGELAGTSIKFLTQSAANLTEDFLKGTLAVETDDQEKKEEVLTRQELKALHEAVTEIFVNLCGSDNNVKLCLVMPHSLEELCLFFDRQKCLAMVSCYRGRNFLKRATDVLLSHMITFLNDKVDWRLRAAFFQRCTITAKYVGRQSAFMLRSLLQQGLHDCEEFVQLRTLQSIYELCDEHLLDKTSICELLPDVVPFLAHPNEWLRLAVVNIVCLLDKIFNIADVYCKLQPVIKGYLNENLICFSRKLIVSACLKPPIPRNIWSYIVEKTPVDQLMKYIINQHMLISLNGGSNSVFTANRSDRLISPPLKSCLERLKNLGLNDDYEEKLIKFGNILTKMYIFRSSISSNTTKELENDVIDLRKLPLAINLRSFDLTCDIRKSMDLQMQLISSITPAPSVTTIDSDTKDILMPQGDEQGTNVTTSYGYIGIPMSSGTIRSSASIAQISELLMHKRERYMKCQQHVKFPNVGASALISRSSNSGMLSSLRGTKLVAHLHEHCAAITSMSLNSTGTGFASASSDGTVKIWSMSKFGGQLTTAIRADATYAYRRRIFYLEYLRHGGDNLAIAADDKSVNIIDARRVMLLKKTSFEENDGPPIQLFAADNFLYVLTHHGNVYCLDCRMPLKNLGSVWEYKANNGYGLITSFCVDPGGRNWMVLTSTGGDMILLDLRFRLEVKNWQHPNCRLLHCWPSYSASEQQLNEVWTASYCSGELTRWKLGTGERSFVIWPCSEKAVCDYSEENRLVTTALTTCQKTGRIFTGDSLGAIRSYNLNNEESCYYLSGPELKTAEEISQAGDPASCIKFNKVVVKTVDTIYQSLRVLRQRHNSTTPSNTTPLDNQVTICHRSAISKLFCHGNFLFSSSRDGIIKVWS</sequence>
<dbReference type="Pfam" id="PF00400">
    <property type="entry name" value="WD40"/>
    <property type="match status" value="2"/>
</dbReference>
<evidence type="ECO:0000256" key="5">
    <source>
        <dbReference type="ARBA" id="ARBA00022679"/>
    </source>
</evidence>
<evidence type="ECO:0000256" key="8">
    <source>
        <dbReference type="ARBA" id="ARBA00022777"/>
    </source>
</evidence>
<dbReference type="GO" id="GO:0004674">
    <property type="term" value="F:protein serine/threonine kinase activity"/>
    <property type="evidence" value="ECO:0007669"/>
    <property type="project" value="UniProtKB-KW"/>
</dbReference>
<comment type="subcellular location">
    <subcellularLocation>
        <location evidence="1">Cytoplasmic vesicle</location>
        <location evidence="1">Autophagosome</location>
    </subcellularLocation>
</comment>
<dbReference type="SMART" id="SM00220">
    <property type="entry name" value="S_TKc"/>
    <property type="match status" value="1"/>
</dbReference>
<evidence type="ECO:0000313" key="12">
    <source>
        <dbReference type="Proteomes" id="UP000046393"/>
    </source>
</evidence>
<dbReference type="InterPro" id="IPR016024">
    <property type="entry name" value="ARM-type_fold"/>
</dbReference>
<dbReference type="GO" id="GO:0071561">
    <property type="term" value="C:nucleus-vacuole junction"/>
    <property type="evidence" value="ECO:0007669"/>
    <property type="project" value="TreeGrafter"/>
</dbReference>
<keyword evidence="5" id="KW-0808">Transferase</keyword>
<dbReference type="InterPro" id="IPR000719">
    <property type="entry name" value="Prot_kinase_dom"/>
</dbReference>
<dbReference type="InterPro" id="IPR001680">
    <property type="entry name" value="WD40_rpt"/>
</dbReference>
<dbReference type="GO" id="GO:0006623">
    <property type="term" value="P:protein targeting to vacuole"/>
    <property type="evidence" value="ECO:0007669"/>
    <property type="project" value="TreeGrafter"/>
</dbReference>
<dbReference type="InterPro" id="IPR011989">
    <property type="entry name" value="ARM-like"/>
</dbReference>
<dbReference type="InterPro" id="IPR011009">
    <property type="entry name" value="Kinase-like_dom_sf"/>
</dbReference>
<dbReference type="Proteomes" id="UP000046393">
    <property type="component" value="Unplaced"/>
</dbReference>
<evidence type="ECO:0000256" key="10">
    <source>
        <dbReference type="PROSITE-ProRule" id="PRU00221"/>
    </source>
</evidence>
<dbReference type="SUPFAM" id="SSF50978">
    <property type="entry name" value="WD40 repeat-like"/>
    <property type="match status" value="1"/>
</dbReference>